<dbReference type="STRING" id="78915.A0A4P9XRU5"/>
<dbReference type="Proteomes" id="UP000271241">
    <property type="component" value="Unassembled WGS sequence"/>
</dbReference>
<dbReference type="AlphaFoldDB" id="A0A4P9XRU5"/>
<feature type="compositionally biased region" description="Low complexity" evidence="1">
    <location>
        <begin position="199"/>
        <end position="220"/>
    </location>
</feature>
<feature type="compositionally biased region" description="Polar residues" evidence="1">
    <location>
        <begin position="162"/>
        <end position="179"/>
    </location>
</feature>
<organism evidence="2 3">
    <name type="scientific">Thamnocephalis sphaerospora</name>
    <dbReference type="NCBI Taxonomy" id="78915"/>
    <lineage>
        <taxon>Eukaryota</taxon>
        <taxon>Fungi</taxon>
        <taxon>Fungi incertae sedis</taxon>
        <taxon>Zoopagomycota</taxon>
        <taxon>Zoopagomycotina</taxon>
        <taxon>Zoopagomycetes</taxon>
        <taxon>Zoopagales</taxon>
        <taxon>Sigmoideomycetaceae</taxon>
        <taxon>Thamnocephalis</taxon>
    </lineage>
</organism>
<feature type="region of interest" description="Disordered" evidence="1">
    <location>
        <begin position="327"/>
        <end position="396"/>
    </location>
</feature>
<proteinExistence type="predicted"/>
<feature type="compositionally biased region" description="Polar residues" evidence="1">
    <location>
        <begin position="298"/>
        <end position="307"/>
    </location>
</feature>
<feature type="region of interest" description="Disordered" evidence="1">
    <location>
        <begin position="134"/>
        <end position="255"/>
    </location>
</feature>
<evidence type="ECO:0000313" key="2">
    <source>
        <dbReference type="EMBL" id="RKP08231.1"/>
    </source>
</evidence>
<dbReference type="EMBL" id="KZ992623">
    <property type="protein sequence ID" value="RKP08231.1"/>
    <property type="molecule type" value="Genomic_DNA"/>
</dbReference>
<feature type="region of interest" description="Disordered" evidence="1">
    <location>
        <begin position="1"/>
        <end position="25"/>
    </location>
</feature>
<feature type="compositionally biased region" description="Polar residues" evidence="1">
    <location>
        <begin position="14"/>
        <end position="24"/>
    </location>
</feature>
<feature type="region of interest" description="Disordered" evidence="1">
    <location>
        <begin position="51"/>
        <end position="70"/>
    </location>
</feature>
<feature type="compositionally biased region" description="Low complexity" evidence="1">
    <location>
        <begin position="180"/>
        <end position="189"/>
    </location>
</feature>
<name>A0A4P9XRU5_9FUNG</name>
<dbReference type="OrthoDB" id="2272836at2759"/>
<feature type="compositionally biased region" description="Polar residues" evidence="1">
    <location>
        <begin position="279"/>
        <end position="291"/>
    </location>
</feature>
<sequence>MSMQRRSTYHGPNDGTSMSTSSLPHTVGNGVLGRVGSDACILWDLAHASPAPASGMASPPSPSPAAPGERSDLSLRDILERYANNEDMLRLVLTAKIEEDKRRREYSRALSEQALLERCKAELEMMRRNPHYAGMHPHGYVPEGPAGPPAQSLRGRPHDGSVQYTRRQSGPSFTTTASPSNGAAAAAHHANGHSHADRTPPTSLSTSSSGSSTNSSLPRPGATTTPDASGGDGYYNGSYTNGSTQSQRPPSFTDYLAFSPADVTQMPPLPLPAGMSGNHMPTRTLARSNSLGAPFPSGSANEESIASTLKKRRHDEVMRAVRERVLSKRRAQSMHEPEHTTPKALAHSGVTAGTQGVSVPETAPTVSAPSGAYDVRDHRSMTLPPLLGTNHASRPS</sequence>
<keyword evidence="3" id="KW-1185">Reference proteome</keyword>
<evidence type="ECO:0000256" key="1">
    <source>
        <dbReference type="SAM" id="MobiDB-lite"/>
    </source>
</evidence>
<reference evidence="3" key="1">
    <citation type="journal article" date="2018" name="Nat. Microbiol.">
        <title>Leveraging single-cell genomics to expand the fungal tree of life.</title>
        <authorList>
            <person name="Ahrendt S.R."/>
            <person name="Quandt C.A."/>
            <person name="Ciobanu D."/>
            <person name="Clum A."/>
            <person name="Salamov A."/>
            <person name="Andreopoulos B."/>
            <person name="Cheng J.F."/>
            <person name="Woyke T."/>
            <person name="Pelin A."/>
            <person name="Henrissat B."/>
            <person name="Reynolds N.K."/>
            <person name="Benny G.L."/>
            <person name="Smith M.E."/>
            <person name="James T.Y."/>
            <person name="Grigoriev I.V."/>
        </authorList>
    </citation>
    <scope>NUCLEOTIDE SEQUENCE [LARGE SCALE GENOMIC DNA]</scope>
    <source>
        <strain evidence="3">RSA 1356</strain>
    </source>
</reference>
<feature type="region of interest" description="Disordered" evidence="1">
    <location>
        <begin position="267"/>
        <end position="315"/>
    </location>
</feature>
<accession>A0A4P9XRU5</accession>
<feature type="compositionally biased region" description="Polar residues" evidence="1">
    <location>
        <begin position="237"/>
        <end position="250"/>
    </location>
</feature>
<evidence type="ECO:0000313" key="3">
    <source>
        <dbReference type="Proteomes" id="UP000271241"/>
    </source>
</evidence>
<gene>
    <name evidence="2" type="ORF">THASP1DRAFT_29963</name>
</gene>
<protein>
    <submittedName>
        <fullName evidence="2">Uncharacterized protein</fullName>
    </submittedName>
</protein>